<reference evidence="5 6" key="1">
    <citation type="journal article" date="2019" name="Emerg. Microbes Infect.">
        <title>Comprehensive subspecies identification of 175 nontuberculous mycobacteria species based on 7547 genomic profiles.</title>
        <authorList>
            <person name="Matsumoto Y."/>
            <person name="Kinjo T."/>
            <person name="Motooka D."/>
            <person name="Nabeya D."/>
            <person name="Jung N."/>
            <person name="Uechi K."/>
            <person name="Horii T."/>
            <person name="Iida T."/>
            <person name="Fujita J."/>
            <person name="Nakamura S."/>
        </authorList>
    </citation>
    <scope>NUCLEOTIDE SEQUENCE [LARGE SCALE GENOMIC DNA]</scope>
    <source>
        <strain evidence="5 6">JCM 14742</strain>
    </source>
</reference>
<feature type="region of interest" description="Disordered" evidence="2">
    <location>
        <begin position="446"/>
        <end position="470"/>
    </location>
</feature>
<feature type="compositionally biased region" description="Acidic residues" evidence="2">
    <location>
        <begin position="461"/>
        <end position="470"/>
    </location>
</feature>
<accession>A0A7I7YX03</accession>
<keyword evidence="6" id="KW-1185">Reference proteome</keyword>
<dbReference type="Pfam" id="PF00823">
    <property type="entry name" value="PPE"/>
    <property type="match status" value="1"/>
</dbReference>
<protein>
    <submittedName>
        <fullName evidence="5">Putative PPE family protein PPE3</fullName>
    </submittedName>
</protein>
<dbReference type="InterPro" id="IPR000030">
    <property type="entry name" value="PPE_dom"/>
</dbReference>
<evidence type="ECO:0000313" key="5">
    <source>
        <dbReference type="EMBL" id="BBZ46209.1"/>
    </source>
</evidence>
<proteinExistence type="inferred from homology"/>
<dbReference type="PANTHER" id="PTHR46766">
    <property type="entry name" value="GLUTAMINE-RICH PROTEIN 2"/>
    <property type="match status" value="1"/>
</dbReference>
<evidence type="ECO:0000313" key="6">
    <source>
        <dbReference type="Proteomes" id="UP000467105"/>
    </source>
</evidence>
<feature type="domain" description="PPE-PPW subfamily C-terminal" evidence="4">
    <location>
        <begin position="409"/>
        <end position="455"/>
    </location>
</feature>
<dbReference type="EMBL" id="AP022614">
    <property type="protein sequence ID" value="BBZ46209.1"/>
    <property type="molecule type" value="Genomic_DNA"/>
</dbReference>
<feature type="domain" description="PPE" evidence="3">
    <location>
        <begin position="2"/>
        <end position="132"/>
    </location>
</feature>
<organism evidence="5 6">
    <name type="scientific">Mycobacterium parmense</name>
    <dbReference type="NCBI Taxonomy" id="185642"/>
    <lineage>
        <taxon>Bacteria</taxon>
        <taxon>Bacillati</taxon>
        <taxon>Actinomycetota</taxon>
        <taxon>Actinomycetes</taxon>
        <taxon>Mycobacteriales</taxon>
        <taxon>Mycobacteriaceae</taxon>
        <taxon>Mycobacterium</taxon>
        <taxon>Mycobacterium simiae complex</taxon>
    </lineage>
</organism>
<dbReference type="SUPFAM" id="SSF140459">
    <property type="entry name" value="PE/PPE dimer-like"/>
    <property type="match status" value="1"/>
</dbReference>
<evidence type="ECO:0000256" key="2">
    <source>
        <dbReference type="SAM" id="MobiDB-lite"/>
    </source>
</evidence>
<sequence>MSETYAWVADQLSAILAAVQAGSWQGPSAERYVAAHVPYLAWLMQASANSASVAAQHETAAAAYTSAVSAMPTLGELAANHAVHGVLVATNFFGINTIPIALNEADYARMWVQAATTMGAYQVASTTAVASAPQTAAAPQIVNSSASSGSSDNGIQPIVDNDSGDPYQLSWWINRFLEVPQTLWRDVLEFPQNPSLAIQQLQADIPALIADETVHVGEVYAAYTPEIQALALVLPTAGIGALGGFAGLSGLAGIQPHTTPAVAATPMLQTPSVPLTSAPSAVSAAAPGPAPSSAPSSAPAASPATAPAAGVPPPPPAGIEGAAFPYLVGGPTMAANAGMSGSAQRKATESGTAAAAAAAAGASALEKERARRRQRATMRGYGDEFMDMNFDVEPDWGVPPGAGSASSAVASVRGAGSVGFLGAGRKATAEAGGLATLAGDEFGAGASLPMVPRTWGSDQGELGDGETGSE</sequence>
<dbReference type="PANTHER" id="PTHR46766:SF1">
    <property type="entry name" value="GLUTAMINE-RICH PROTEIN 2"/>
    <property type="match status" value="1"/>
</dbReference>
<evidence type="ECO:0000256" key="1">
    <source>
        <dbReference type="ARBA" id="ARBA00010652"/>
    </source>
</evidence>
<feature type="compositionally biased region" description="Low complexity" evidence="2">
    <location>
        <begin position="273"/>
        <end position="309"/>
    </location>
</feature>
<dbReference type="GO" id="GO:0052572">
    <property type="term" value="P:response to host immune response"/>
    <property type="evidence" value="ECO:0007669"/>
    <property type="project" value="TreeGrafter"/>
</dbReference>
<dbReference type="AlphaFoldDB" id="A0A7I7YX03"/>
<evidence type="ECO:0000259" key="4">
    <source>
        <dbReference type="Pfam" id="PF18878"/>
    </source>
</evidence>
<dbReference type="Pfam" id="PF18878">
    <property type="entry name" value="PPE-PPW"/>
    <property type="match status" value="1"/>
</dbReference>
<dbReference type="Proteomes" id="UP000467105">
    <property type="component" value="Chromosome"/>
</dbReference>
<comment type="similarity">
    <text evidence="1">Belongs to the mycobacterial PPE family.</text>
</comment>
<name>A0A7I7YX03_9MYCO</name>
<dbReference type="InterPro" id="IPR038332">
    <property type="entry name" value="PPE_sf"/>
</dbReference>
<dbReference type="InterPro" id="IPR043641">
    <property type="entry name" value="PPE-PPW_C"/>
</dbReference>
<feature type="region of interest" description="Disordered" evidence="2">
    <location>
        <begin position="273"/>
        <end position="314"/>
    </location>
</feature>
<evidence type="ECO:0000259" key="3">
    <source>
        <dbReference type="Pfam" id="PF00823"/>
    </source>
</evidence>
<gene>
    <name evidence="5" type="primary">PPE3</name>
    <name evidence="5" type="ORF">MPRM_34900</name>
</gene>
<dbReference type="Gene3D" id="1.20.1260.20">
    <property type="entry name" value="PPE superfamily"/>
    <property type="match status" value="1"/>
</dbReference>